<dbReference type="EMBL" id="MPDP01000264">
    <property type="protein sequence ID" value="KAK1464661.1"/>
    <property type="molecule type" value="Genomic_DNA"/>
</dbReference>
<keyword evidence="4" id="KW-0256">Endoplasmic reticulum</keyword>
<evidence type="ECO:0000256" key="2">
    <source>
        <dbReference type="ARBA" id="ARBA00005500"/>
    </source>
</evidence>
<comment type="subcellular location">
    <subcellularLocation>
        <location evidence="1">Endoplasmic reticulum membrane</location>
        <topology evidence="1">Single-pass membrane protein</topology>
    </subcellularLocation>
</comment>
<evidence type="ECO:0000313" key="9">
    <source>
        <dbReference type="EMBL" id="KAK1464661.1"/>
    </source>
</evidence>
<keyword evidence="6 8" id="KW-0472">Membrane</keyword>
<evidence type="ECO:0000256" key="6">
    <source>
        <dbReference type="ARBA" id="ARBA00023136"/>
    </source>
</evidence>
<evidence type="ECO:0008006" key="11">
    <source>
        <dbReference type="Google" id="ProtNLM"/>
    </source>
</evidence>
<evidence type="ECO:0000256" key="5">
    <source>
        <dbReference type="ARBA" id="ARBA00022989"/>
    </source>
</evidence>
<keyword evidence="3 8" id="KW-0812">Transmembrane</keyword>
<name>A0AAI9UX28_9PEZI</name>
<dbReference type="AlphaFoldDB" id="A0AAI9UX28"/>
<dbReference type="Proteomes" id="UP001239213">
    <property type="component" value="Unassembled WGS sequence"/>
</dbReference>
<evidence type="ECO:0000256" key="7">
    <source>
        <dbReference type="SAM" id="MobiDB-lite"/>
    </source>
</evidence>
<evidence type="ECO:0000313" key="10">
    <source>
        <dbReference type="Proteomes" id="UP001239213"/>
    </source>
</evidence>
<proteinExistence type="inferred from homology"/>
<keyword evidence="5 8" id="KW-1133">Transmembrane helix</keyword>
<sequence length="255" mass="28438">MIALRRAAPICGGARIPRITRQRVDRPTALRIPLLRVAQVAFGNVPSSRGQGTSFQGPPLIERRMGFGTPGPEQAMAPPKAPSRNLSLQPASLLFSRHSFDNDPPRTHDQTPRLPLPLPAHYITNQTSKPNNRKDEANHQRIRIGQTTSPQPLHNSSTHTSPQWYATSNTALAAPLHQDQWFLTVSSFAQTPQQRRANAKFAKDNEFRMGKSEDQIKKRTKEAPKSPISPIWLILLGFVVFGGIVFEVLSRMFGF</sequence>
<evidence type="ECO:0000256" key="1">
    <source>
        <dbReference type="ARBA" id="ARBA00004389"/>
    </source>
</evidence>
<dbReference type="Pfam" id="PF06624">
    <property type="entry name" value="RAMP4"/>
    <property type="match status" value="1"/>
</dbReference>
<feature type="transmembrane region" description="Helical" evidence="8">
    <location>
        <begin position="231"/>
        <end position="249"/>
    </location>
</feature>
<accession>A0AAI9UX28</accession>
<evidence type="ECO:0000256" key="4">
    <source>
        <dbReference type="ARBA" id="ARBA00022824"/>
    </source>
</evidence>
<feature type="compositionally biased region" description="Basic and acidic residues" evidence="7">
    <location>
        <begin position="98"/>
        <end position="111"/>
    </location>
</feature>
<dbReference type="InterPro" id="IPR010580">
    <property type="entry name" value="ER_stress-assoc"/>
</dbReference>
<dbReference type="GO" id="GO:0005789">
    <property type="term" value="C:endoplasmic reticulum membrane"/>
    <property type="evidence" value="ECO:0007669"/>
    <property type="project" value="UniProtKB-SubCell"/>
</dbReference>
<keyword evidence="10" id="KW-1185">Reference proteome</keyword>
<evidence type="ECO:0000256" key="3">
    <source>
        <dbReference type="ARBA" id="ARBA00022692"/>
    </source>
</evidence>
<organism evidence="9 10">
    <name type="scientific">Colletotrichum cuscutae</name>
    <dbReference type="NCBI Taxonomy" id="1209917"/>
    <lineage>
        <taxon>Eukaryota</taxon>
        <taxon>Fungi</taxon>
        <taxon>Dikarya</taxon>
        <taxon>Ascomycota</taxon>
        <taxon>Pezizomycotina</taxon>
        <taxon>Sordariomycetes</taxon>
        <taxon>Hypocreomycetidae</taxon>
        <taxon>Glomerellales</taxon>
        <taxon>Glomerellaceae</taxon>
        <taxon>Colletotrichum</taxon>
        <taxon>Colletotrichum acutatum species complex</taxon>
    </lineage>
</organism>
<feature type="region of interest" description="Disordered" evidence="7">
    <location>
        <begin position="66"/>
        <end position="138"/>
    </location>
</feature>
<protein>
    <recommendedName>
        <fullName evidence="11">Stress-associated endoplasmic reticulum protein</fullName>
    </recommendedName>
</protein>
<comment type="caution">
    <text evidence="9">The sequence shown here is derived from an EMBL/GenBank/DDBJ whole genome shotgun (WGS) entry which is preliminary data.</text>
</comment>
<comment type="similarity">
    <text evidence="2">Belongs to the RAMP4 family.</text>
</comment>
<gene>
    <name evidence="9" type="ORF">CCUS01_07908</name>
</gene>
<reference evidence="9" key="1">
    <citation type="submission" date="2016-11" db="EMBL/GenBank/DDBJ databases">
        <title>The genome sequence of Colletotrichum cuscutae.</title>
        <authorList>
            <person name="Baroncelli R."/>
        </authorList>
    </citation>
    <scope>NUCLEOTIDE SEQUENCE</scope>
    <source>
        <strain evidence="9">IMI 304802</strain>
    </source>
</reference>
<evidence type="ECO:0000256" key="8">
    <source>
        <dbReference type="SAM" id="Phobius"/>
    </source>
</evidence>